<dbReference type="PANTHER" id="PTHR35373">
    <property type="entry name" value="PROTEIN CBG16894"/>
    <property type="match status" value="1"/>
</dbReference>
<protein>
    <submittedName>
        <fullName evidence="2">Lipocln_cytosolic_FA-bd_dom domain-containing protein</fullName>
    </submittedName>
</protein>
<dbReference type="Proteomes" id="UP000038045">
    <property type="component" value="Unplaced"/>
</dbReference>
<proteinExistence type="predicted"/>
<name>A0A0N4Z4V4_PARTI</name>
<evidence type="ECO:0000313" key="1">
    <source>
        <dbReference type="Proteomes" id="UP000038045"/>
    </source>
</evidence>
<keyword evidence="1" id="KW-1185">Reference proteome</keyword>
<dbReference type="AlphaFoldDB" id="A0A0N4Z4V4"/>
<dbReference type="WBParaSite" id="PTRK_0000202100.1">
    <property type="protein sequence ID" value="PTRK_0000202100.1"/>
    <property type="gene ID" value="PTRK_0000202100"/>
</dbReference>
<reference evidence="2" key="1">
    <citation type="submission" date="2017-02" db="UniProtKB">
        <authorList>
            <consortium name="WormBaseParasite"/>
        </authorList>
    </citation>
    <scope>IDENTIFICATION</scope>
</reference>
<accession>A0A0N4Z4V4</accession>
<organism evidence="1 2">
    <name type="scientific">Parastrongyloides trichosuri</name>
    <name type="common">Possum-specific nematode worm</name>
    <dbReference type="NCBI Taxonomy" id="131310"/>
    <lineage>
        <taxon>Eukaryota</taxon>
        <taxon>Metazoa</taxon>
        <taxon>Ecdysozoa</taxon>
        <taxon>Nematoda</taxon>
        <taxon>Chromadorea</taxon>
        <taxon>Rhabditida</taxon>
        <taxon>Tylenchina</taxon>
        <taxon>Panagrolaimomorpha</taxon>
        <taxon>Strongyloidoidea</taxon>
        <taxon>Strongyloididae</taxon>
        <taxon>Parastrongyloides</taxon>
    </lineage>
</organism>
<evidence type="ECO:0000313" key="2">
    <source>
        <dbReference type="WBParaSite" id="PTRK_0000202100.1"/>
    </source>
</evidence>
<sequence>MFKANSEESFYEDKFVMLTYDYLIIKKYFFPSLKDKKIFTADIKIVYFEEQSKTKIGDFRIWGKTSNGVYWAYDLKRSLPGNKEGKVNVVLDTEDGLKKGFSVENSVAFISAIRNICGFNLIIADHLNV</sequence>
<dbReference type="PANTHER" id="PTHR35373:SF4">
    <property type="entry name" value="PEPTIDASE_M16_M DOMAIN-CONTAINING PROTEIN"/>
    <property type="match status" value="1"/>
</dbReference>